<gene>
    <name evidence="7" type="primary">LOC106816526</name>
</gene>
<evidence type="ECO:0000256" key="1">
    <source>
        <dbReference type="ARBA" id="ARBA00022490"/>
    </source>
</evidence>
<dbReference type="Gene3D" id="2.40.50.140">
    <property type="entry name" value="Nucleic acid-binding proteins"/>
    <property type="match status" value="1"/>
</dbReference>
<dbReference type="SUPFAM" id="SSF50249">
    <property type="entry name" value="Nucleic acid-binding proteins"/>
    <property type="match status" value="1"/>
</dbReference>
<dbReference type="Pfam" id="PF01588">
    <property type="entry name" value="tRNA_bind"/>
    <property type="match status" value="1"/>
</dbReference>
<reference evidence="7" key="1">
    <citation type="submission" date="2025-08" db="UniProtKB">
        <authorList>
            <consortium name="RefSeq"/>
        </authorList>
    </citation>
    <scope>IDENTIFICATION</scope>
</reference>
<dbReference type="PANTHER" id="PTHR11586:SF43">
    <property type="entry name" value="TYROSINE--TRNA LIGASE, CYTOPLASMIC"/>
    <property type="match status" value="1"/>
</dbReference>
<accession>A0ABM1EWR8</accession>
<name>A0ABM1EWR8_PRICU</name>
<feature type="domain" description="TRNA-binding" evidence="5">
    <location>
        <begin position="89"/>
        <end position="192"/>
    </location>
</feature>
<dbReference type="RefSeq" id="XP_014676639.1">
    <property type="nucleotide sequence ID" value="XM_014821153.1"/>
</dbReference>
<sequence>MALSAQHEFTINRKPEFGGTAVYKDYASLEDDFAKEAVHPGDLKTAVEAGLNALLEPVRRHFDTPEMKKLVAAAYPPPAKSVPAADVISPVRLDMRVGKIVEIEKHPDADALYVSKIDVGEGAPRTVVSGLAQLVHQGELRERLVVVVCNLKPARMKGVESHGMVLCASIAEPRQVEPLDVPAGSAPGDRVFVENYEEGQRSEQLNPKKKIWEKLQVDMKISQDCAAEWQGNAFVTKLGAVTCKSLKGAPVK</sequence>
<evidence type="ECO:0000313" key="6">
    <source>
        <dbReference type="Proteomes" id="UP000695022"/>
    </source>
</evidence>
<keyword evidence="6" id="KW-1185">Reference proteome</keyword>
<dbReference type="CDD" id="cd02799">
    <property type="entry name" value="tRNA_bind_EMAP-II_like"/>
    <property type="match status" value="1"/>
</dbReference>
<evidence type="ECO:0000256" key="4">
    <source>
        <dbReference type="PROSITE-ProRule" id="PRU00209"/>
    </source>
</evidence>
<dbReference type="GeneID" id="106816526"/>
<protein>
    <submittedName>
        <fullName evidence="7">Tyrosine--tRNA ligase, cytoplasmic-like</fullName>
    </submittedName>
</protein>
<evidence type="ECO:0000256" key="3">
    <source>
        <dbReference type="ARBA" id="ARBA00022884"/>
    </source>
</evidence>
<organism evidence="6 7">
    <name type="scientific">Priapulus caudatus</name>
    <name type="common">Priapulid worm</name>
    <dbReference type="NCBI Taxonomy" id="37621"/>
    <lineage>
        <taxon>Eukaryota</taxon>
        <taxon>Metazoa</taxon>
        <taxon>Ecdysozoa</taxon>
        <taxon>Scalidophora</taxon>
        <taxon>Priapulida</taxon>
        <taxon>Priapulimorpha</taxon>
        <taxon>Priapulimorphida</taxon>
        <taxon>Priapulidae</taxon>
        <taxon>Priapulus</taxon>
    </lineage>
</organism>
<dbReference type="Gene3D" id="1.10.240.10">
    <property type="entry name" value="Tyrosyl-Transfer RNA Synthetase"/>
    <property type="match status" value="1"/>
</dbReference>
<dbReference type="InterPro" id="IPR002547">
    <property type="entry name" value="tRNA-bd_dom"/>
</dbReference>
<dbReference type="InterPro" id="IPR051270">
    <property type="entry name" value="Tyrosine-tRNA_ligase_regulator"/>
</dbReference>
<evidence type="ECO:0000256" key="2">
    <source>
        <dbReference type="ARBA" id="ARBA00022555"/>
    </source>
</evidence>
<dbReference type="PROSITE" id="PS50886">
    <property type="entry name" value="TRBD"/>
    <property type="match status" value="1"/>
</dbReference>
<keyword evidence="2 4" id="KW-0820">tRNA-binding</keyword>
<proteinExistence type="predicted"/>
<evidence type="ECO:0000259" key="5">
    <source>
        <dbReference type="PROSITE" id="PS50886"/>
    </source>
</evidence>
<dbReference type="PANTHER" id="PTHR11586">
    <property type="entry name" value="TRNA-AMINOACYLATION COFACTOR ARC1 FAMILY MEMBER"/>
    <property type="match status" value="1"/>
</dbReference>
<evidence type="ECO:0000313" key="7">
    <source>
        <dbReference type="RefSeq" id="XP_014676639.1"/>
    </source>
</evidence>
<keyword evidence="3 4" id="KW-0694">RNA-binding</keyword>
<dbReference type="Proteomes" id="UP000695022">
    <property type="component" value="Unplaced"/>
</dbReference>
<dbReference type="InterPro" id="IPR012340">
    <property type="entry name" value="NA-bd_OB-fold"/>
</dbReference>
<keyword evidence="1" id="KW-0963">Cytoplasm</keyword>